<sequence length="63" mass="6836">MELDLSFEVVNQKDVTMAAGSAGCSNAPRSTCCTRVCTRVNDESSSVEAWDLYLEVNAGVLQY</sequence>
<dbReference type="RefSeq" id="WP_100271167.1">
    <property type="nucleotide sequence ID" value="NZ_CP024445.1"/>
</dbReference>
<proteinExistence type="predicted"/>
<name>A0A2D2LXZ2_FAUOS</name>
<reference evidence="2" key="1">
    <citation type="submission" date="2017-10" db="EMBL/GenBank/DDBJ databases">
        <title>Complete genome sequence of Moraxella osloensis NP7 isolated from human skin.</title>
        <authorList>
            <person name="Lee K."/>
            <person name="Lim J.Y."/>
            <person name="Hwang I."/>
        </authorList>
    </citation>
    <scope>NUCLEOTIDE SEQUENCE [LARGE SCALE GENOMIC DNA]</scope>
    <source>
        <strain evidence="2">NP7</strain>
        <plasmid evidence="2">pnp7-2</plasmid>
    </source>
</reference>
<organism evidence="1 2">
    <name type="scientific">Faucicola osloensis</name>
    <name type="common">Moraxella osloensis</name>
    <dbReference type="NCBI Taxonomy" id="34062"/>
    <lineage>
        <taxon>Bacteria</taxon>
        <taxon>Pseudomonadati</taxon>
        <taxon>Pseudomonadota</taxon>
        <taxon>Gammaproteobacteria</taxon>
        <taxon>Moraxellales</taxon>
        <taxon>Moraxellaceae</taxon>
        <taxon>Faucicola</taxon>
    </lineage>
</organism>
<protein>
    <submittedName>
        <fullName evidence="1">Uncharacterized protein</fullName>
    </submittedName>
</protein>
<dbReference type="EMBL" id="CP024445">
    <property type="protein sequence ID" value="ATR79830.1"/>
    <property type="molecule type" value="Genomic_DNA"/>
</dbReference>
<geneLocation type="plasmid" evidence="2">
    <name>pnp7-2</name>
</geneLocation>
<evidence type="ECO:0000313" key="2">
    <source>
        <dbReference type="Proteomes" id="UP000229340"/>
    </source>
</evidence>
<accession>A0A2D2LXZ2</accession>
<dbReference type="AlphaFoldDB" id="A0A2D2LXZ2"/>
<keyword evidence="1" id="KW-0614">Plasmid</keyword>
<gene>
    <name evidence="1" type="ORF">NP7_10725</name>
</gene>
<evidence type="ECO:0000313" key="1">
    <source>
        <dbReference type="EMBL" id="ATR79830.1"/>
    </source>
</evidence>
<dbReference type="Proteomes" id="UP000229340">
    <property type="component" value="Plasmid pNP7-2"/>
</dbReference>